<proteinExistence type="predicted"/>
<evidence type="ECO:0000313" key="2">
    <source>
        <dbReference type="EMBL" id="KNZ53147.1"/>
    </source>
</evidence>
<gene>
    <name evidence="2" type="ORF">VP01_3329g1</name>
</gene>
<protein>
    <submittedName>
        <fullName evidence="2">Uncharacterized protein</fullName>
    </submittedName>
</protein>
<keyword evidence="3" id="KW-1185">Reference proteome</keyword>
<feature type="region of interest" description="Disordered" evidence="1">
    <location>
        <begin position="19"/>
        <end position="89"/>
    </location>
</feature>
<dbReference type="EMBL" id="LAVV01008312">
    <property type="protein sequence ID" value="KNZ53147.1"/>
    <property type="molecule type" value="Genomic_DNA"/>
</dbReference>
<dbReference type="VEuPathDB" id="FungiDB:VP01_3329g1"/>
<sequence length="153" mass="17009">MPDLTDCLLADITPSNCAAKRPRKAKQPAMILDTDDSNNDLHPTSSSAPPSKRRHEGKNDSIKNSLGGLTSAIKKLTEKEQNPDEEAMQTYSEKAMDLCSKIFANKLSNNKYISFISVLDNENKAHTFLTLSHTSTPKQCELWIEKEASKLTE</sequence>
<reference evidence="2 3" key="1">
    <citation type="submission" date="2015-08" db="EMBL/GenBank/DDBJ databases">
        <title>Next Generation Sequencing and Analysis of the Genome of Puccinia sorghi L Schw, the Causal Agent of Maize Common Rust.</title>
        <authorList>
            <person name="Rochi L."/>
            <person name="Burguener G."/>
            <person name="Darino M."/>
            <person name="Turjanski A."/>
            <person name="Kreff E."/>
            <person name="Dieguez M.J."/>
            <person name="Sacco F."/>
        </authorList>
    </citation>
    <scope>NUCLEOTIDE SEQUENCE [LARGE SCALE GENOMIC DNA]</scope>
    <source>
        <strain evidence="2 3">RO10H11247</strain>
    </source>
</reference>
<organism evidence="2 3">
    <name type="scientific">Puccinia sorghi</name>
    <dbReference type="NCBI Taxonomy" id="27349"/>
    <lineage>
        <taxon>Eukaryota</taxon>
        <taxon>Fungi</taxon>
        <taxon>Dikarya</taxon>
        <taxon>Basidiomycota</taxon>
        <taxon>Pucciniomycotina</taxon>
        <taxon>Pucciniomycetes</taxon>
        <taxon>Pucciniales</taxon>
        <taxon>Pucciniaceae</taxon>
        <taxon>Puccinia</taxon>
    </lineage>
</organism>
<dbReference type="AlphaFoldDB" id="A0A0L6UY25"/>
<name>A0A0L6UY25_9BASI</name>
<dbReference type="OrthoDB" id="10549751at2759"/>
<accession>A0A0L6UY25</accession>
<feature type="compositionally biased region" description="Polar residues" evidence="1">
    <location>
        <begin position="40"/>
        <end position="49"/>
    </location>
</feature>
<evidence type="ECO:0000313" key="3">
    <source>
        <dbReference type="Proteomes" id="UP000037035"/>
    </source>
</evidence>
<comment type="caution">
    <text evidence="2">The sequence shown here is derived from an EMBL/GenBank/DDBJ whole genome shotgun (WGS) entry which is preliminary data.</text>
</comment>
<dbReference type="Proteomes" id="UP000037035">
    <property type="component" value="Unassembled WGS sequence"/>
</dbReference>
<evidence type="ECO:0000256" key="1">
    <source>
        <dbReference type="SAM" id="MobiDB-lite"/>
    </source>
</evidence>